<dbReference type="Pfam" id="PF01138">
    <property type="entry name" value="RNase_PH"/>
    <property type="match status" value="1"/>
</dbReference>
<dbReference type="InterPro" id="IPR036345">
    <property type="entry name" value="ExoRNase_PH_dom2_sf"/>
</dbReference>
<sequence length="394" mass="39466">MLCSASELRYAKEGVKCGVRVDGRARNELRPMVVECDLFPQPNGSARVTVPPSGSDAVAGVKADIVEVDPATPDQGVVEVSVTLGAGAASATSQRDADNQASALTAALQESLCAPGAFDLAGLCIAKGRYAWRIFVDVTVLQLRGNAVGTVSLAAYAALQRARLPKLRVSAVSAADGFEEADEAWDPASGSSTAPASSGAGEQEEAAAVDVEIEVVDDADASVSLADLCSADKAPVCVSYAVVDGVLVVDPLPEEESGAQATVRVSVNRSGAVVAVRTAEADAALGVGAAATTAQSGDGEAGAEAAAARVVTPLAAGMVETALGLARDHAATLFAAVDSGMAAASRRATAMEEADARAVRALAERYGDLPAAAAAVADSVMADASKARTGKARA</sequence>
<name>A0A5A8C7D2_CAFRO</name>
<comment type="similarity">
    <text evidence="3">Belongs to the RNase PH family.</text>
</comment>
<dbReference type="OMA" id="FIREGCH"/>
<dbReference type="GO" id="GO:0016075">
    <property type="term" value="P:rRNA catabolic process"/>
    <property type="evidence" value="ECO:0007669"/>
    <property type="project" value="TreeGrafter"/>
</dbReference>
<dbReference type="InterPro" id="IPR001247">
    <property type="entry name" value="ExoRNase_PH_dom1"/>
</dbReference>
<gene>
    <name evidence="10" type="ORF">FNF29_06287</name>
    <name evidence="11" type="ORF">FNF31_04523</name>
</gene>
<feature type="compositionally biased region" description="Low complexity" evidence="7">
    <location>
        <begin position="187"/>
        <end position="201"/>
    </location>
</feature>
<dbReference type="Pfam" id="PF03725">
    <property type="entry name" value="RNase_PH_C"/>
    <property type="match status" value="1"/>
</dbReference>
<accession>A0A5A8C7D2</accession>
<feature type="domain" description="Exoribonuclease phosphorolytic" evidence="9">
    <location>
        <begin position="234"/>
        <end position="278"/>
    </location>
</feature>
<dbReference type="InterPro" id="IPR020568">
    <property type="entry name" value="Ribosomal_Su5_D2-typ_SF"/>
</dbReference>
<dbReference type="AlphaFoldDB" id="A0A5A8C7D2"/>
<evidence type="ECO:0000313" key="13">
    <source>
        <dbReference type="Proteomes" id="UP000325113"/>
    </source>
</evidence>
<dbReference type="GO" id="GO:0035925">
    <property type="term" value="F:mRNA 3'-UTR AU-rich region binding"/>
    <property type="evidence" value="ECO:0007669"/>
    <property type="project" value="TreeGrafter"/>
</dbReference>
<evidence type="ECO:0000256" key="1">
    <source>
        <dbReference type="ARBA" id="ARBA00004496"/>
    </source>
</evidence>
<evidence type="ECO:0000313" key="12">
    <source>
        <dbReference type="Proteomes" id="UP000323011"/>
    </source>
</evidence>
<evidence type="ECO:0000256" key="5">
    <source>
        <dbReference type="ARBA" id="ARBA00022835"/>
    </source>
</evidence>
<dbReference type="GO" id="GO:0034473">
    <property type="term" value="P:U1 snRNA 3'-end processing"/>
    <property type="evidence" value="ECO:0007669"/>
    <property type="project" value="TreeGrafter"/>
</dbReference>
<evidence type="ECO:0000256" key="7">
    <source>
        <dbReference type="SAM" id="MobiDB-lite"/>
    </source>
</evidence>
<dbReference type="Proteomes" id="UP000323011">
    <property type="component" value="Unassembled WGS sequence"/>
</dbReference>
<dbReference type="EMBL" id="VLTN01000047">
    <property type="protein sequence ID" value="KAA0148996.1"/>
    <property type="molecule type" value="Genomic_DNA"/>
</dbReference>
<evidence type="ECO:0000313" key="11">
    <source>
        <dbReference type="EMBL" id="KAA0160064.1"/>
    </source>
</evidence>
<dbReference type="GO" id="GO:0000176">
    <property type="term" value="C:nuclear exosome (RNase complex)"/>
    <property type="evidence" value="ECO:0007669"/>
    <property type="project" value="TreeGrafter"/>
</dbReference>
<dbReference type="InterPro" id="IPR015847">
    <property type="entry name" value="ExoRNase_PH_dom2"/>
</dbReference>
<organism evidence="10 12">
    <name type="scientific">Cafeteria roenbergensis</name>
    <name type="common">Marine flagellate</name>
    <dbReference type="NCBI Taxonomy" id="33653"/>
    <lineage>
        <taxon>Eukaryota</taxon>
        <taxon>Sar</taxon>
        <taxon>Stramenopiles</taxon>
        <taxon>Bigyra</taxon>
        <taxon>Opalozoa</taxon>
        <taxon>Bicosoecida</taxon>
        <taxon>Cafeteriaceae</taxon>
        <taxon>Cafeteria</taxon>
    </lineage>
</organism>
<evidence type="ECO:0000313" key="10">
    <source>
        <dbReference type="EMBL" id="KAA0148996.1"/>
    </source>
</evidence>
<dbReference type="Gene3D" id="3.30.230.70">
    <property type="entry name" value="GHMP Kinase, N-terminal domain"/>
    <property type="match status" value="1"/>
</dbReference>
<evidence type="ECO:0000259" key="8">
    <source>
        <dbReference type="Pfam" id="PF01138"/>
    </source>
</evidence>
<dbReference type="GO" id="GO:0071028">
    <property type="term" value="P:nuclear mRNA surveillance"/>
    <property type="evidence" value="ECO:0007669"/>
    <property type="project" value="TreeGrafter"/>
</dbReference>
<evidence type="ECO:0000256" key="2">
    <source>
        <dbReference type="ARBA" id="ARBA00004604"/>
    </source>
</evidence>
<dbReference type="PANTHER" id="PTHR11097:SF8">
    <property type="entry name" value="EXOSOME COMPLEX COMPONENT RRP42"/>
    <property type="match status" value="1"/>
</dbReference>
<feature type="region of interest" description="Disordered" evidence="7">
    <location>
        <begin position="182"/>
        <end position="203"/>
    </location>
</feature>
<evidence type="ECO:0000256" key="3">
    <source>
        <dbReference type="ARBA" id="ARBA00006678"/>
    </source>
</evidence>
<reference evidence="12 13" key="1">
    <citation type="submission" date="2019-07" db="EMBL/GenBank/DDBJ databases">
        <title>Genomes of Cafeteria roenbergensis.</title>
        <authorList>
            <person name="Fischer M.G."/>
            <person name="Hackl T."/>
            <person name="Roman M."/>
        </authorList>
    </citation>
    <scope>NUCLEOTIDE SEQUENCE [LARGE SCALE GENOMIC DNA]</scope>
    <source>
        <strain evidence="10 12">BVI</strain>
        <strain evidence="11 13">Cflag</strain>
    </source>
</reference>
<dbReference type="PANTHER" id="PTHR11097">
    <property type="entry name" value="EXOSOME COMPLEX EXONUCLEASE RIBOSOMAL RNA PROCESSING PROTEIN"/>
    <property type="match status" value="1"/>
</dbReference>
<dbReference type="GO" id="GO:0000177">
    <property type="term" value="C:cytoplasmic exosome (RNase complex)"/>
    <property type="evidence" value="ECO:0007669"/>
    <property type="project" value="TreeGrafter"/>
</dbReference>
<evidence type="ECO:0000256" key="6">
    <source>
        <dbReference type="ARBA" id="ARBA00042523"/>
    </source>
</evidence>
<dbReference type="GO" id="GO:0034475">
    <property type="term" value="P:U4 snRNA 3'-end processing"/>
    <property type="evidence" value="ECO:0007669"/>
    <property type="project" value="TreeGrafter"/>
</dbReference>
<dbReference type="EMBL" id="VLTM01000048">
    <property type="protein sequence ID" value="KAA0160064.1"/>
    <property type="molecule type" value="Genomic_DNA"/>
</dbReference>
<evidence type="ECO:0000256" key="4">
    <source>
        <dbReference type="ARBA" id="ARBA00022490"/>
    </source>
</evidence>
<proteinExistence type="inferred from homology"/>
<dbReference type="SUPFAM" id="SSF55666">
    <property type="entry name" value="Ribonuclease PH domain 2-like"/>
    <property type="match status" value="1"/>
</dbReference>
<dbReference type="GO" id="GO:0005730">
    <property type="term" value="C:nucleolus"/>
    <property type="evidence" value="ECO:0007669"/>
    <property type="project" value="UniProtKB-SubCell"/>
</dbReference>
<comment type="caution">
    <text evidence="10">The sequence shown here is derived from an EMBL/GenBank/DDBJ whole genome shotgun (WGS) entry which is preliminary data.</text>
</comment>
<dbReference type="GO" id="GO:0071038">
    <property type="term" value="P:TRAMP-dependent tRNA surveillance pathway"/>
    <property type="evidence" value="ECO:0007669"/>
    <property type="project" value="TreeGrafter"/>
</dbReference>
<dbReference type="SUPFAM" id="SSF54211">
    <property type="entry name" value="Ribosomal protein S5 domain 2-like"/>
    <property type="match status" value="1"/>
</dbReference>
<keyword evidence="12" id="KW-1185">Reference proteome</keyword>
<protein>
    <recommendedName>
        <fullName evidence="6">Ribosomal RNA-processing protein 42</fullName>
    </recommendedName>
</protein>
<dbReference type="GO" id="GO:0034476">
    <property type="term" value="P:U5 snRNA 3'-end processing"/>
    <property type="evidence" value="ECO:0007669"/>
    <property type="project" value="TreeGrafter"/>
</dbReference>
<dbReference type="InterPro" id="IPR050590">
    <property type="entry name" value="Exosome_comp_Rrp42_subfam"/>
</dbReference>
<feature type="domain" description="Exoribonuclease phosphorolytic" evidence="8">
    <location>
        <begin position="28"/>
        <end position="165"/>
    </location>
</feature>
<comment type="subcellular location">
    <subcellularLocation>
        <location evidence="1">Cytoplasm</location>
    </subcellularLocation>
    <subcellularLocation>
        <location evidence="2">Nucleus</location>
        <location evidence="2">Nucleolus</location>
    </subcellularLocation>
</comment>
<dbReference type="InterPro" id="IPR027408">
    <property type="entry name" value="PNPase/RNase_PH_dom_sf"/>
</dbReference>
<dbReference type="GO" id="GO:0000467">
    <property type="term" value="P:exonucleolytic trimming to generate mature 3'-end of 5.8S rRNA from tricistronic rRNA transcript (SSU-rRNA, 5.8S rRNA, LSU-rRNA)"/>
    <property type="evidence" value="ECO:0007669"/>
    <property type="project" value="TreeGrafter"/>
</dbReference>
<keyword evidence="5" id="KW-0271">Exosome</keyword>
<dbReference type="Proteomes" id="UP000325113">
    <property type="component" value="Unassembled WGS sequence"/>
</dbReference>
<keyword evidence="4" id="KW-0963">Cytoplasm</keyword>
<dbReference type="GO" id="GO:0071035">
    <property type="term" value="P:nuclear polyadenylation-dependent rRNA catabolic process"/>
    <property type="evidence" value="ECO:0007669"/>
    <property type="project" value="TreeGrafter"/>
</dbReference>
<evidence type="ECO:0000259" key="9">
    <source>
        <dbReference type="Pfam" id="PF03725"/>
    </source>
</evidence>